<proteinExistence type="predicted"/>
<name>A0A494RFT2_9CAUL</name>
<keyword evidence="2" id="KW-1185">Reference proteome</keyword>
<gene>
    <name evidence="1" type="ORF">D8I30_08560</name>
</gene>
<dbReference type="EMBL" id="CP032707">
    <property type="protein sequence ID" value="AYG95225.1"/>
    <property type="molecule type" value="Genomic_DNA"/>
</dbReference>
<evidence type="ECO:0000313" key="1">
    <source>
        <dbReference type="EMBL" id="AYG95225.1"/>
    </source>
</evidence>
<dbReference type="OrthoDB" id="7277385at2"/>
<organism evidence="1 2">
    <name type="scientific">Brevundimonas naejangsanensis</name>
    <dbReference type="NCBI Taxonomy" id="588932"/>
    <lineage>
        <taxon>Bacteria</taxon>
        <taxon>Pseudomonadati</taxon>
        <taxon>Pseudomonadota</taxon>
        <taxon>Alphaproteobacteria</taxon>
        <taxon>Caulobacterales</taxon>
        <taxon>Caulobacteraceae</taxon>
        <taxon>Brevundimonas</taxon>
    </lineage>
</organism>
<dbReference type="AlphaFoldDB" id="A0A494RFT2"/>
<dbReference type="Proteomes" id="UP000276984">
    <property type="component" value="Chromosome"/>
</dbReference>
<accession>A0A494RFT2</accession>
<reference evidence="1 2" key="1">
    <citation type="submission" date="2018-10" db="EMBL/GenBank/DDBJ databases">
        <title>Complete genome sequence of Brevundimonas naejangsanensis BRV3.</title>
        <authorList>
            <person name="Berrios L."/>
            <person name="Ely B."/>
        </authorList>
    </citation>
    <scope>NUCLEOTIDE SEQUENCE [LARGE SCALE GENOMIC DNA]</scope>
    <source>
        <strain evidence="1 2">BRV3</strain>
    </source>
</reference>
<protein>
    <submittedName>
        <fullName evidence="1">Uncharacterized protein</fullName>
    </submittedName>
</protein>
<dbReference type="RefSeq" id="WP_121482373.1">
    <property type="nucleotide sequence ID" value="NZ_CP032707.1"/>
</dbReference>
<sequence length="162" mass="18524">MTEWSEAIYAELKDWLPATQARWEWWNPDYLVLTIASYSDQPVEPVIIDTYEGELTITFGFWKAHLPDDGQYDDTDSNRAAEAAKALALDWLNGRIATAVYADSNGKWCGSKLLDQPDDVSTLADIEWIKDFGPTEVEVRKSLRSDWRKYKITDGRLQSTPT</sequence>
<evidence type="ECO:0000313" key="2">
    <source>
        <dbReference type="Proteomes" id="UP000276984"/>
    </source>
</evidence>